<evidence type="ECO:0000313" key="1">
    <source>
        <dbReference type="EMBL" id="OGY09480.1"/>
    </source>
</evidence>
<dbReference type="EMBL" id="MHBW01000009">
    <property type="protein sequence ID" value="OGY09480.1"/>
    <property type="molecule type" value="Genomic_DNA"/>
</dbReference>
<dbReference type="Pfam" id="PF08843">
    <property type="entry name" value="AbiEii"/>
    <property type="match status" value="1"/>
</dbReference>
<gene>
    <name evidence="1" type="ORF">A2782_04305</name>
</gene>
<dbReference type="STRING" id="1797513.A2782_04305"/>
<name>A0A1G1V258_9BACT</name>
<proteinExistence type="predicted"/>
<dbReference type="InterPro" id="IPR014942">
    <property type="entry name" value="AbiEii"/>
</dbReference>
<reference evidence="1 2" key="1">
    <citation type="journal article" date="2016" name="Nat. Commun.">
        <title>Thousands of microbial genomes shed light on interconnected biogeochemical processes in an aquifer system.</title>
        <authorList>
            <person name="Anantharaman K."/>
            <person name="Brown C.T."/>
            <person name="Hug L.A."/>
            <person name="Sharon I."/>
            <person name="Castelle C.J."/>
            <person name="Probst A.J."/>
            <person name="Thomas B.C."/>
            <person name="Singh A."/>
            <person name="Wilkins M.J."/>
            <person name="Karaoz U."/>
            <person name="Brodie E.L."/>
            <person name="Williams K.H."/>
            <person name="Hubbard S.S."/>
            <person name="Banfield J.F."/>
        </authorList>
    </citation>
    <scope>NUCLEOTIDE SEQUENCE [LARGE SCALE GENOMIC DNA]</scope>
</reference>
<organism evidence="1 2">
    <name type="scientific">Candidatus Blackburnbacteria bacterium RIFCSPHIGHO2_01_FULL_43_15b</name>
    <dbReference type="NCBI Taxonomy" id="1797513"/>
    <lineage>
        <taxon>Bacteria</taxon>
        <taxon>Candidatus Blackburniibacteriota</taxon>
    </lineage>
</organism>
<evidence type="ECO:0000313" key="2">
    <source>
        <dbReference type="Proteomes" id="UP000177967"/>
    </source>
</evidence>
<evidence type="ECO:0008006" key="3">
    <source>
        <dbReference type="Google" id="ProtNLM"/>
    </source>
</evidence>
<protein>
    <recommendedName>
        <fullName evidence="3">Nucleotidyl transferase AbiEii/AbiGii toxin family protein</fullName>
    </recommendedName>
</protein>
<dbReference type="AlphaFoldDB" id="A0A1G1V258"/>
<accession>A0A1G1V258</accession>
<dbReference type="Proteomes" id="UP000177967">
    <property type="component" value="Unassembled WGS sequence"/>
</dbReference>
<sequence>MEGSDYIKSTFYFTGGTALSEVYLRHRESVDVDLFTPEKLDTQHILAILNDWSITTGFTITPRVVWPVYICILKFSDGVELKVDFAYYPYRHLENTVLYNGISTNSLLDIAVNKLLTVNQRVEVKDFVDLYFLLQKFNFWDLREGVRIKFNVDLDPYLAATDFTEVENFTTLPKMLKPLTLEQLRAFFAQQAKELGFRSVE</sequence>
<comment type="caution">
    <text evidence="1">The sequence shown here is derived from an EMBL/GenBank/DDBJ whole genome shotgun (WGS) entry which is preliminary data.</text>
</comment>